<evidence type="ECO:0000256" key="4">
    <source>
        <dbReference type="ARBA" id="ARBA00022898"/>
    </source>
</evidence>
<comment type="caution">
    <text evidence="10">The sequence shown here is derived from an EMBL/GenBank/DDBJ whole genome shotgun (WGS) entry which is preliminary data.</text>
</comment>
<dbReference type="AlphaFoldDB" id="A0A1J5RUR9"/>
<evidence type="ECO:0000256" key="7">
    <source>
        <dbReference type="ARBA" id="ARBA00035633"/>
    </source>
</evidence>
<name>A0A1J5RUR9_9ZZZZ</name>
<dbReference type="GO" id="GO:0008153">
    <property type="term" value="P:4-aminobenzoate biosynthetic process"/>
    <property type="evidence" value="ECO:0007669"/>
    <property type="project" value="TreeGrafter"/>
</dbReference>
<dbReference type="GO" id="GO:0005829">
    <property type="term" value="C:cytosol"/>
    <property type="evidence" value="ECO:0007669"/>
    <property type="project" value="TreeGrafter"/>
</dbReference>
<evidence type="ECO:0000256" key="2">
    <source>
        <dbReference type="ARBA" id="ARBA00009320"/>
    </source>
</evidence>
<dbReference type="GO" id="GO:0008696">
    <property type="term" value="F:4-amino-4-deoxychorismate lyase activity"/>
    <property type="evidence" value="ECO:0007669"/>
    <property type="project" value="UniProtKB-EC"/>
</dbReference>
<gene>
    <name evidence="10" type="primary">pabC_2</name>
    <name evidence="10" type="ORF">GALL_180270</name>
</gene>
<comment type="cofactor">
    <cofactor evidence="1">
        <name>pyridoxal 5'-phosphate</name>
        <dbReference type="ChEBI" id="CHEBI:597326"/>
    </cofactor>
</comment>
<evidence type="ECO:0000256" key="8">
    <source>
        <dbReference type="ARBA" id="ARBA00035676"/>
    </source>
</evidence>
<dbReference type="Pfam" id="PF01063">
    <property type="entry name" value="Aminotran_4"/>
    <property type="match status" value="1"/>
</dbReference>
<keyword evidence="6 10" id="KW-0456">Lyase</keyword>
<dbReference type="InterPro" id="IPR043131">
    <property type="entry name" value="BCAT-like_N"/>
</dbReference>
<dbReference type="InterPro" id="IPR017824">
    <property type="entry name" value="Aminodeoxychorismate_lyase_IV"/>
</dbReference>
<dbReference type="Gene3D" id="3.30.470.10">
    <property type="match status" value="1"/>
</dbReference>
<dbReference type="Gene3D" id="3.20.10.10">
    <property type="entry name" value="D-amino Acid Aminotransferase, subunit A, domain 2"/>
    <property type="match status" value="1"/>
</dbReference>
<evidence type="ECO:0000256" key="9">
    <source>
        <dbReference type="ARBA" id="ARBA00049529"/>
    </source>
</evidence>
<comment type="catalytic activity">
    <reaction evidence="9">
        <text>4-amino-4-deoxychorismate = 4-aminobenzoate + pyruvate + H(+)</text>
        <dbReference type="Rhea" id="RHEA:16201"/>
        <dbReference type="ChEBI" id="CHEBI:15361"/>
        <dbReference type="ChEBI" id="CHEBI:15378"/>
        <dbReference type="ChEBI" id="CHEBI:17836"/>
        <dbReference type="ChEBI" id="CHEBI:58406"/>
        <dbReference type="EC" id="4.1.3.38"/>
    </reaction>
</comment>
<dbReference type="SUPFAM" id="SSF56752">
    <property type="entry name" value="D-aminoacid aminotransferase-like PLP-dependent enzymes"/>
    <property type="match status" value="1"/>
</dbReference>
<dbReference type="InterPro" id="IPR001544">
    <property type="entry name" value="Aminotrans_IV"/>
</dbReference>
<dbReference type="PANTHER" id="PTHR42743">
    <property type="entry name" value="AMINO-ACID AMINOTRANSFERASE"/>
    <property type="match status" value="1"/>
</dbReference>
<dbReference type="FunFam" id="3.20.10.10:FF:000002">
    <property type="entry name" value="D-alanine aminotransferase"/>
    <property type="match status" value="1"/>
</dbReference>
<evidence type="ECO:0000256" key="1">
    <source>
        <dbReference type="ARBA" id="ARBA00001933"/>
    </source>
</evidence>
<reference evidence="10" key="1">
    <citation type="submission" date="2016-10" db="EMBL/GenBank/DDBJ databases">
        <title>Sequence of Gallionella enrichment culture.</title>
        <authorList>
            <person name="Poehlein A."/>
            <person name="Muehling M."/>
            <person name="Daniel R."/>
        </authorList>
    </citation>
    <scope>NUCLEOTIDE SEQUENCE</scope>
</reference>
<comment type="similarity">
    <text evidence="2">Belongs to the class-IV pyridoxal-phosphate-dependent aminotransferase family.</text>
</comment>
<evidence type="ECO:0000256" key="3">
    <source>
        <dbReference type="ARBA" id="ARBA00011738"/>
    </source>
</evidence>
<accession>A0A1J5RUR9</accession>
<dbReference type="GO" id="GO:0046656">
    <property type="term" value="P:folic acid biosynthetic process"/>
    <property type="evidence" value="ECO:0007669"/>
    <property type="project" value="UniProtKB-KW"/>
</dbReference>
<comment type="subunit">
    <text evidence="3">Homodimer.</text>
</comment>
<keyword evidence="5" id="KW-0289">Folate biosynthesis</keyword>
<keyword evidence="4" id="KW-0663">Pyridoxal phosphate</keyword>
<dbReference type="InterPro" id="IPR036038">
    <property type="entry name" value="Aminotransferase-like"/>
</dbReference>
<dbReference type="GO" id="GO:0030170">
    <property type="term" value="F:pyridoxal phosphate binding"/>
    <property type="evidence" value="ECO:0007669"/>
    <property type="project" value="InterPro"/>
</dbReference>
<evidence type="ECO:0000256" key="5">
    <source>
        <dbReference type="ARBA" id="ARBA00022909"/>
    </source>
</evidence>
<proteinExistence type="inferred from homology"/>
<dbReference type="EMBL" id="MLJW01000100">
    <property type="protein sequence ID" value="OIR00009.1"/>
    <property type="molecule type" value="Genomic_DNA"/>
</dbReference>
<sequence length="269" mass="29889">MLINGASGNTINAEDRGLSYGDGVFRTLRMQAGRPVCWERQYAKLQQDCNALKISCPSALVLFSELQQLGKTQAEGVAKIVLTRGVSSRGYAPSAQSETTRILSVMPAAPYPTDYAKQGVRLYVCKLRLGHQPLLAGIKHLNRLENVLASSEWQGQDVQEGLLSDISGNVVSGTRSNLFMLRGNILYTPNMSRCGVAGVQRARVMDWAKQHGVSCNVADIRMEELMLADEIFLVNSVFGLWPVRELAAYRRTQHPGAWKIQEWLNDERH</sequence>
<dbReference type="EC" id="4.1.3.38" evidence="8"/>
<dbReference type="NCBIfam" id="NF004761">
    <property type="entry name" value="PRK06092.1"/>
    <property type="match status" value="1"/>
</dbReference>
<comment type="pathway">
    <text evidence="7">Cofactor biosynthesis; tetrahydrofolate biosynthesis; 4-aminobenzoate from chorismate: step 2/2.</text>
</comment>
<dbReference type="NCBIfam" id="TIGR03461">
    <property type="entry name" value="pabC_Proteo"/>
    <property type="match status" value="1"/>
</dbReference>
<dbReference type="InterPro" id="IPR050571">
    <property type="entry name" value="Class-IV_PLP-Dep_Aminotrnsfr"/>
</dbReference>
<dbReference type="InterPro" id="IPR043132">
    <property type="entry name" value="BCAT-like_C"/>
</dbReference>
<organism evidence="10">
    <name type="scientific">mine drainage metagenome</name>
    <dbReference type="NCBI Taxonomy" id="410659"/>
    <lineage>
        <taxon>unclassified sequences</taxon>
        <taxon>metagenomes</taxon>
        <taxon>ecological metagenomes</taxon>
    </lineage>
</organism>
<evidence type="ECO:0000256" key="6">
    <source>
        <dbReference type="ARBA" id="ARBA00023239"/>
    </source>
</evidence>
<protein>
    <recommendedName>
        <fullName evidence="8">aminodeoxychorismate lyase</fullName>
        <ecNumber evidence="8">4.1.3.38</ecNumber>
    </recommendedName>
</protein>
<dbReference type="CDD" id="cd01559">
    <property type="entry name" value="ADCL_like"/>
    <property type="match status" value="1"/>
</dbReference>
<dbReference type="PANTHER" id="PTHR42743:SF2">
    <property type="entry name" value="AMINODEOXYCHORISMATE LYASE"/>
    <property type="match status" value="1"/>
</dbReference>
<evidence type="ECO:0000313" key="10">
    <source>
        <dbReference type="EMBL" id="OIR00009.1"/>
    </source>
</evidence>